<dbReference type="EMBL" id="OU594951">
    <property type="protein sequence ID" value="CAG9278184.1"/>
    <property type="molecule type" value="Genomic_DNA"/>
</dbReference>
<evidence type="ECO:0000259" key="7">
    <source>
        <dbReference type="PROSITE" id="PS50922"/>
    </source>
</evidence>
<dbReference type="PROSITE" id="PS50922">
    <property type="entry name" value="TLC"/>
    <property type="match status" value="1"/>
</dbReference>
<evidence type="ECO:0000256" key="5">
    <source>
        <dbReference type="PROSITE-ProRule" id="PRU00205"/>
    </source>
</evidence>
<evidence type="ECO:0000256" key="3">
    <source>
        <dbReference type="ARBA" id="ARBA00022989"/>
    </source>
</evidence>
<dbReference type="PANTHER" id="PTHR31766">
    <property type="entry name" value="GLABROUS1 ENHANCER-BINDING PROTEIN-LIKE 2"/>
    <property type="match status" value="1"/>
</dbReference>
<dbReference type="GO" id="GO:0016020">
    <property type="term" value="C:membrane"/>
    <property type="evidence" value="ECO:0007669"/>
    <property type="project" value="UniProtKB-SubCell"/>
</dbReference>
<keyword evidence="2 5" id="KW-0812">Transmembrane</keyword>
<feature type="domain" description="TLC" evidence="7">
    <location>
        <begin position="1"/>
        <end position="167"/>
    </location>
</feature>
<evidence type="ECO:0000256" key="4">
    <source>
        <dbReference type="ARBA" id="ARBA00023136"/>
    </source>
</evidence>
<evidence type="ECO:0000256" key="6">
    <source>
        <dbReference type="SAM" id="Phobius"/>
    </source>
</evidence>
<keyword evidence="4 5" id="KW-0472">Membrane</keyword>
<dbReference type="InterPro" id="IPR006634">
    <property type="entry name" value="TLC-dom"/>
</dbReference>
<name>A0A8J9SZ45_PHATR</name>
<dbReference type="Pfam" id="PF03798">
    <property type="entry name" value="TRAM_LAG1_CLN8"/>
    <property type="match status" value="1"/>
</dbReference>
<dbReference type="PANTHER" id="PTHR31766:SF2">
    <property type="entry name" value="GLABROUS1 ENHANCER-BINDING PROTEIN-LIKE 2"/>
    <property type="match status" value="1"/>
</dbReference>
<gene>
    <name evidence="8" type="ORF">PTTT1_LOCUS6129</name>
</gene>
<evidence type="ECO:0000313" key="8">
    <source>
        <dbReference type="EMBL" id="CAG9278184.1"/>
    </source>
</evidence>
<dbReference type="Proteomes" id="UP000836788">
    <property type="component" value="Chromosome 10"/>
</dbReference>
<dbReference type="AlphaFoldDB" id="A0A8J9SZ45"/>
<feature type="transmembrane region" description="Helical" evidence="6">
    <location>
        <begin position="151"/>
        <end position="170"/>
    </location>
</feature>
<evidence type="ECO:0000256" key="1">
    <source>
        <dbReference type="ARBA" id="ARBA00004141"/>
    </source>
</evidence>
<comment type="subcellular location">
    <subcellularLocation>
        <location evidence="1">Membrane</location>
        <topology evidence="1">Multi-pass membrane protein</topology>
    </subcellularLocation>
</comment>
<evidence type="ECO:0000256" key="2">
    <source>
        <dbReference type="ARBA" id="ARBA00022692"/>
    </source>
</evidence>
<reference evidence="8" key="1">
    <citation type="submission" date="2022-02" db="EMBL/GenBank/DDBJ databases">
        <authorList>
            <person name="Giguere J D."/>
        </authorList>
    </citation>
    <scope>NUCLEOTIDE SEQUENCE</scope>
    <source>
        <strain evidence="8">CCAP 1055/1</strain>
    </source>
</reference>
<dbReference type="InterPro" id="IPR040327">
    <property type="entry name" value="At5g14285-like"/>
</dbReference>
<protein>
    <recommendedName>
        <fullName evidence="7">TLC domain-containing protein</fullName>
    </recommendedName>
</protein>
<organism evidence="8">
    <name type="scientific">Phaeodactylum tricornutum</name>
    <name type="common">Diatom</name>
    <dbReference type="NCBI Taxonomy" id="2850"/>
    <lineage>
        <taxon>Eukaryota</taxon>
        <taxon>Sar</taxon>
        <taxon>Stramenopiles</taxon>
        <taxon>Ochrophyta</taxon>
        <taxon>Bacillariophyta</taxon>
        <taxon>Bacillariophyceae</taxon>
        <taxon>Bacillariophycidae</taxon>
        <taxon>Naviculales</taxon>
        <taxon>Phaeodactylaceae</taxon>
        <taxon>Phaeodactylum</taxon>
    </lineage>
</organism>
<proteinExistence type="predicted"/>
<feature type="transmembrane region" description="Helical" evidence="6">
    <location>
        <begin position="105"/>
        <end position="131"/>
    </location>
</feature>
<keyword evidence="3 6" id="KW-1133">Transmembrane helix</keyword>
<sequence>MSEAPEWWQESVTALLQFCTGYMVYDSVCNILIPKWGHLNLEDLLFFGHHLITTFYMTSTRVYAAGHFSAMACMFLGESTNPLQNGYLIAEAAMKLDCCNGDRMALFYTVIQFLFASCYCVMRAIVCPLVAVHVTYDFWTFGRAHLPKTLLALWTVLIWAILIGSIPWIVDCWSMLTPYLPESIRQSVGSEL</sequence>
<accession>A0A8J9SZ45</accession>